<dbReference type="RefSeq" id="WP_329412219.1">
    <property type="nucleotide sequence ID" value="NZ_CP109441.1"/>
</dbReference>
<organism evidence="1 2">
    <name type="scientific">Nocardia vinacea</name>
    <dbReference type="NCBI Taxonomy" id="96468"/>
    <lineage>
        <taxon>Bacteria</taxon>
        <taxon>Bacillati</taxon>
        <taxon>Actinomycetota</taxon>
        <taxon>Actinomycetes</taxon>
        <taxon>Mycobacteriales</taxon>
        <taxon>Nocardiaceae</taxon>
        <taxon>Nocardia</taxon>
    </lineage>
</organism>
<sequence length="73" mass="7722">MPLTAAASIIAAGGHYILTVRSNQPRLRKRLESLPWTAIPQAAVSTESGHGRRERRTLKATTIDGGIGFPGAA</sequence>
<evidence type="ECO:0000313" key="2">
    <source>
        <dbReference type="Proteomes" id="UP001432062"/>
    </source>
</evidence>
<accession>A0ABZ1Z1I7</accession>
<keyword evidence="2" id="KW-1185">Reference proteome</keyword>
<reference evidence="1" key="1">
    <citation type="submission" date="2022-10" db="EMBL/GenBank/DDBJ databases">
        <title>The complete genomes of actinobacterial strains from the NBC collection.</title>
        <authorList>
            <person name="Joergensen T.S."/>
            <person name="Alvarez Arevalo M."/>
            <person name="Sterndorff E.B."/>
            <person name="Faurdal D."/>
            <person name="Vuksanovic O."/>
            <person name="Mourched A.-S."/>
            <person name="Charusanti P."/>
            <person name="Shaw S."/>
            <person name="Blin K."/>
            <person name="Weber T."/>
        </authorList>
    </citation>
    <scope>NUCLEOTIDE SEQUENCE</scope>
    <source>
        <strain evidence="1">NBC_01482</strain>
    </source>
</reference>
<name>A0ABZ1Z1I7_9NOCA</name>
<protein>
    <submittedName>
        <fullName evidence="1">Uncharacterized protein</fullName>
    </submittedName>
</protein>
<dbReference type="Proteomes" id="UP001432062">
    <property type="component" value="Chromosome"/>
</dbReference>
<evidence type="ECO:0000313" key="1">
    <source>
        <dbReference type="EMBL" id="WUV47975.1"/>
    </source>
</evidence>
<dbReference type="EMBL" id="CP109441">
    <property type="protein sequence ID" value="WUV47975.1"/>
    <property type="molecule type" value="Genomic_DNA"/>
</dbReference>
<proteinExistence type="predicted"/>
<gene>
    <name evidence="1" type="ORF">OG563_07105</name>
</gene>